<proteinExistence type="predicted"/>
<dbReference type="AlphaFoldDB" id="A0A1I8B9M5"/>
<evidence type="ECO:0000313" key="2">
    <source>
        <dbReference type="WBParaSite" id="MhA1_Contig1631.frz3.fgene1"/>
    </source>
</evidence>
<protein>
    <submittedName>
        <fullName evidence="2">Lipase domain-containing protein</fullName>
    </submittedName>
</protein>
<dbReference type="WBParaSite" id="MhA1_Contig1631.frz3.fgene1">
    <property type="protein sequence ID" value="MhA1_Contig1631.frz3.fgene1"/>
    <property type="gene ID" value="MhA1_Contig1631.frz3.fgene1"/>
</dbReference>
<sequence>MCNPRKQGKNKFISLKVYKYSWSKNQECECKTETETITPDNVEGPLTQDFQTWLSEHEYYEDLAGFGSRNSFGGRKFKNQPINKRPVIFIHGNSDGALTEPGGEWNMGWSNSISYFMKKGGYTTAELYAITYGRRDITKSYFFNYKLKLECDCKCRINIMPDNVEEPLTHITKNQISKTEITQDKVKGPLTSDFQTWLFEQITCRTATRLRRFVNAVLAYTGAEEIDIIAHSMGVTYARIIIQGDMPILHNCKLGNPLNNKIKNFIAIAGANYGLCGCSDREGETRMPACDKKFGFWSGINNCRPISLFISSYKADQCGEEFFKYHECKGTYGELLKHLNEPSKPKDAKFIAVFWSSNDTIIGKYNLVWGHKTSLIPGTDEIYEDERLTHYTLKTATVEKQLKIIKK</sequence>
<dbReference type="Pfam" id="PF01674">
    <property type="entry name" value="Lipase_2"/>
    <property type="match status" value="2"/>
</dbReference>
<evidence type="ECO:0000313" key="1">
    <source>
        <dbReference type="Proteomes" id="UP000095281"/>
    </source>
</evidence>
<dbReference type="GO" id="GO:0016298">
    <property type="term" value="F:lipase activity"/>
    <property type="evidence" value="ECO:0007669"/>
    <property type="project" value="TreeGrafter"/>
</dbReference>
<dbReference type="Gene3D" id="3.40.50.1820">
    <property type="entry name" value="alpha/beta hydrolase"/>
    <property type="match status" value="1"/>
</dbReference>
<keyword evidence="1" id="KW-1185">Reference proteome</keyword>
<dbReference type="PANTHER" id="PTHR32015:SF9">
    <property type="entry name" value="LIPASE RELATED-RELATED"/>
    <property type="match status" value="1"/>
</dbReference>
<dbReference type="Proteomes" id="UP000095281">
    <property type="component" value="Unplaced"/>
</dbReference>
<dbReference type="InterPro" id="IPR002918">
    <property type="entry name" value="Lipase_EstA/Esterase_EstB"/>
</dbReference>
<reference evidence="2" key="1">
    <citation type="submission" date="2016-11" db="UniProtKB">
        <authorList>
            <consortium name="WormBaseParasite"/>
        </authorList>
    </citation>
    <scope>IDENTIFICATION</scope>
</reference>
<dbReference type="GO" id="GO:0016042">
    <property type="term" value="P:lipid catabolic process"/>
    <property type="evidence" value="ECO:0007669"/>
    <property type="project" value="InterPro"/>
</dbReference>
<dbReference type="PANTHER" id="PTHR32015">
    <property type="entry name" value="FASTING INDUCED LIPASE"/>
    <property type="match status" value="1"/>
</dbReference>
<name>A0A1I8B9M5_MELHA</name>
<organism evidence="1 2">
    <name type="scientific">Meloidogyne hapla</name>
    <name type="common">Root-knot nematode worm</name>
    <dbReference type="NCBI Taxonomy" id="6305"/>
    <lineage>
        <taxon>Eukaryota</taxon>
        <taxon>Metazoa</taxon>
        <taxon>Ecdysozoa</taxon>
        <taxon>Nematoda</taxon>
        <taxon>Chromadorea</taxon>
        <taxon>Rhabditida</taxon>
        <taxon>Tylenchina</taxon>
        <taxon>Tylenchomorpha</taxon>
        <taxon>Tylenchoidea</taxon>
        <taxon>Meloidogynidae</taxon>
        <taxon>Meloidogyninae</taxon>
        <taxon>Meloidogyne</taxon>
    </lineage>
</organism>
<dbReference type="SUPFAM" id="SSF53474">
    <property type="entry name" value="alpha/beta-Hydrolases"/>
    <property type="match status" value="1"/>
</dbReference>
<dbReference type="OMA" id="CKCRINI"/>
<dbReference type="InterPro" id="IPR029058">
    <property type="entry name" value="AB_hydrolase_fold"/>
</dbReference>
<accession>A0A1I8B9M5</accession>